<evidence type="ECO:0000259" key="3">
    <source>
        <dbReference type="PROSITE" id="PS50137"/>
    </source>
</evidence>
<sequence>MDALDAKKASTATTKPIPTLNSQHLPKKPKKTVDPNALAAELQAREELGNENWVSKLNDFRMAHPAVASSGVPLTGNLPGLKYEEIPITSGILRFACTVEISESSQPFGGTAVSFSNKKDAKQFAAKKAIDWLIANNHMPSDGSARFLKLPPLMQMPQSKKAKPVSPSDPSTPSAAGTVKYTTMIPPLCNKLGFSPPRYEIEKLDNTAFWSGYAFFPGNPIIEGKVGEVSNVYGKDNAKLEIAEEVYKFLKDIERQRGEQLDVDDRKRKRSSEGVEVSE</sequence>
<feature type="domain" description="DRBM" evidence="3">
    <location>
        <begin position="94"/>
        <end position="135"/>
    </location>
</feature>
<gene>
    <name evidence="4" type="ORF">NA56DRAFT_645997</name>
</gene>
<dbReference type="SUPFAM" id="SSF54768">
    <property type="entry name" value="dsRNA-binding domain-like"/>
    <property type="match status" value="1"/>
</dbReference>
<dbReference type="Gene3D" id="3.30.160.20">
    <property type="match status" value="1"/>
</dbReference>
<organism evidence="4 5">
    <name type="scientific">Hyaloscypha hepaticicola</name>
    <dbReference type="NCBI Taxonomy" id="2082293"/>
    <lineage>
        <taxon>Eukaryota</taxon>
        <taxon>Fungi</taxon>
        <taxon>Dikarya</taxon>
        <taxon>Ascomycota</taxon>
        <taxon>Pezizomycotina</taxon>
        <taxon>Leotiomycetes</taxon>
        <taxon>Helotiales</taxon>
        <taxon>Hyaloscyphaceae</taxon>
        <taxon>Hyaloscypha</taxon>
    </lineage>
</organism>
<name>A0A2J6Q3I6_9HELO</name>
<dbReference type="PROSITE" id="PS50137">
    <property type="entry name" value="DS_RBD"/>
    <property type="match status" value="1"/>
</dbReference>
<reference evidence="4 5" key="1">
    <citation type="submission" date="2016-05" db="EMBL/GenBank/DDBJ databases">
        <title>A degradative enzymes factory behind the ericoid mycorrhizal symbiosis.</title>
        <authorList>
            <consortium name="DOE Joint Genome Institute"/>
            <person name="Martino E."/>
            <person name="Morin E."/>
            <person name="Grelet G."/>
            <person name="Kuo A."/>
            <person name="Kohler A."/>
            <person name="Daghino S."/>
            <person name="Barry K."/>
            <person name="Choi C."/>
            <person name="Cichocki N."/>
            <person name="Clum A."/>
            <person name="Copeland A."/>
            <person name="Hainaut M."/>
            <person name="Haridas S."/>
            <person name="Labutti K."/>
            <person name="Lindquist E."/>
            <person name="Lipzen A."/>
            <person name="Khouja H.-R."/>
            <person name="Murat C."/>
            <person name="Ohm R."/>
            <person name="Olson A."/>
            <person name="Spatafora J."/>
            <person name="Veneault-Fourrey C."/>
            <person name="Henrissat B."/>
            <person name="Grigoriev I."/>
            <person name="Martin F."/>
            <person name="Perotto S."/>
        </authorList>
    </citation>
    <scope>NUCLEOTIDE SEQUENCE [LARGE SCALE GENOMIC DNA]</scope>
    <source>
        <strain evidence="4 5">UAMH 7357</strain>
    </source>
</reference>
<dbReference type="Proteomes" id="UP000235672">
    <property type="component" value="Unassembled WGS sequence"/>
</dbReference>
<feature type="compositionally biased region" description="Polar residues" evidence="2">
    <location>
        <begin position="10"/>
        <end position="24"/>
    </location>
</feature>
<proteinExistence type="predicted"/>
<keyword evidence="5" id="KW-1185">Reference proteome</keyword>
<evidence type="ECO:0000313" key="5">
    <source>
        <dbReference type="Proteomes" id="UP000235672"/>
    </source>
</evidence>
<feature type="region of interest" description="Disordered" evidence="2">
    <location>
        <begin position="259"/>
        <end position="279"/>
    </location>
</feature>
<evidence type="ECO:0000256" key="2">
    <source>
        <dbReference type="SAM" id="MobiDB-lite"/>
    </source>
</evidence>
<dbReference type="GO" id="GO:0003723">
    <property type="term" value="F:RNA binding"/>
    <property type="evidence" value="ECO:0007669"/>
    <property type="project" value="UniProtKB-UniRule"/>
</dbReference>
<protein>
    <recommendedName>
        <fullName evidence="3">DRBM domain-containing protein</fullName>
    </recommendedName>
</protein>
<evidence type="ECO:0000313" key="4">
    <source>
        <dbReference type="EMBL" id="PMD20847.1"/>
    </source>
</evidence>
<dbReference type="EMBL" id="KZ613483">
    <property type="protein sequence ID" value="PMD20847.1"/>
    <property type="molecule type" value="Genomic_DNA"/>
</dbReference>
<keyword evidence="1" id="KW-0694">RNA-binding</keyword>
<evidence type="ECO:0000256" key="1">
    <source>
        <dbReference type="PROSITE-ProRule" id="PRU00266"/>
    </source>
</evidence>
<dbReference type="AlphaFoldDB" id="A0A2J6Q3I6"/>
<dbReference type="OrthoDB" id="5222339at2759"/>
<feature type="region of interest" description="Disordered" evidence="2">
    <location>
        <begin position="1"/>
        <end position="34"/>
    </location>
</feature>
<accession>A0A2J6Q3I6</accession>
<dbReference type="InterPro" id="IPR014720">
    <property type="entry name" value="dsRBD_dom"/>
</dbReference>